<protein>
    <submittedName>
        <fullName evidence="1">Uncharacterized protein</fullName>
    </submittedName>
</protein>
<accession>A0A2B7WSY6</accession>
<dbReference type="STRING" id="1447883.A0A2B7WSY6"/>
<name>A0A2B7WSY6_POLH7</name>
<evidence type="ECO:0000313" key="1">
    <source>
        <dbReference type="EMBL" id="PGG99570.1"/>
    </source>
</evidence>
<proteinExistence type="predicted"/>
<dbReference type="EMBL" id="PDNA01000268">
    <property type="protein sequence ID" value="PGG99570.1"/>
    <property type="molecule type" value="Genomic_DNA"/>
</dbReference>
<dbReference type="Proteomes" id="UP000224634">
    <property type="component" value="Unassembled WGS sequence"/>
</dbReference>
<dbReference type="AlphaFoldDB" id="A0A2B7WSY6"/>
<gene>
    <name evidence="1" type="ORF">AJ80_09338</name>
</gene>
<reference evidence="1 2" key="1">
    <citation type="submission" date="2017-10" db="EMBL/GenBank/DDBJ databases">
        <title>Comparative genomics in systemic dimorphic fungi from Ajellomycetaceae.</title>
        <authorList>
            <person name="Munoz J.F."/>
            <person name="Mcewen J.G."/>
            <person name="Clay O.K."/>
            <person name="Cuomo C.A."/>
        </authorList>
    </citation>
    <scope>NUCLEOTIDE SEQUENCE [LARGE SCALE GENOMIC DNA]</scope>
    <source>
        <strain evidence="1 2">UAMH7299</strain>
    </source>
</reference>
<keyword evidence="2" id="KW-1185">Reference proteome</keyword>
<evidence type="ECO:0000313" key="2">
    <source>
        <dbReference type="Proteomes" id="UP000224634"/>
    </source>
</evidence>
<organism evidence="1 2">
    <name type="scientific">Polytolypa hystricis (strain UAMH7299)</name>
    <dbReference type="NCBI Taxonomy" id="1447883"/>
    <lineage>
        <taxon>Eukaryota</taxon>
        <taxon>Fungi</taxon>
        <taxon>Dikarya</taxon>
        <taxon>Ascomycota</taxon>
        <taxon>Pezizomycotina</taxon>
        <taxon>Eurotiomycetes</taxon>
        <taxon>Eurotiomycetidae</taxon>
        <taxon>Onygenales</taxon>
        <taxon>Onygenales incertae sedis</taxon>
        <taxon>Polytolypa</taxon>
    </lineage>
</organism>
<sequence>MAVLMSVFQSLSKFGEGSRNLVSVFFFGPHYPTVLAKTFDREMVTRRLVVRPVHMHGFRIIALMYLSHNYTDLRCQQVKLLHVLRTFLFSVAPSNIYDALYCHTFIVSFLHAIPVTSLAVKFESGRMLSATWTEKHQEISLRSNFFRSLSRILLSITRIPLPKIGSFTIDNNGYLHLGNRPLSLEIHELENERVLTDILRDCAYTTVGSYVLDILQLHDSRLRN</sequence>
<dbReference type="OrthoDB" id="3645574at2759"/>
<comment type="caution">
    <text evidence="1">The sequence shown here is derived from an EMBL/GenBank/DDBJ whole genome shotgun (WGS) entry which is preliminary data.</text>
</comment>